<dbReference type="AlphaFoldDB" id="A0ABD3UWI9"/>
<name>A0ABD3UWI9_SINWO</name>
<dbReference type="Gene3D" id="3.80.10.10">
    <property type="entry name" value="Ribonuclease Inhibitor"/>
    <property type="match status" value="2"/>
</dbReference>
<reference evidence="2 3" key="1">
    <citation type="submission" date="2024-11" db="EMBL/GenBank/DDBJ databases">
        <title>Chromosome-level genome assembly of the freshwater bivalve Anodonta woodiana.</title>
        <authorList>
            <person name="Chen X."/>
        </authorList>
    </citation>
    <scope>NUCLEOTIDE SEQUENCE [LARGE SCALE GENOMIC DNA]</scope>
    <source>
        <strain evidence="2">MN2024</strain>
        <tissue evidence="2">Gills</tissue>
    </source>
</reference>
<protein>
    <submittedName>
        <fullName evidence="2">Uncharacterized protein</fullName>
    </submittedName>
</protein>
<dbReference type="InterPro" id="IPR032675">
    <property type="entry name" value="LRR_dom_sf"/>
</dbReference>
<dbReference type="InterPro" id="IPR001611">
    <property type="entry name" value="Leu-rich_rpt"/>
</dbReference>
<proteinExistence type="predicted"/>
<dbReference type="SUPFAM" id="SSF47473">
    <property type="entry name" value="EF-hand"/>
    <property type="match status" value="1"/>
</dbReference>
<evidence type="ECO:0000313" key="3">
    <source>
        <dbReference type="Proteomes" id="UP001634394"/>
    </source>
</evidence>
<dbReference type="PANTHER" id="PTHR24114">
    <property type="entry name" value="LEUCINE RICH REPEAT FAMILY PROTEIN"/>
    <property type="match status" value="1"/>
</dbReference>
<sequence>MDNGVVLPVAHKDDAEVSGHKNKDLKISLGRLRRFRPQTAQPKVSVAADTDLSTSKPQRPHSSFLKNRIEFSSRKVSRQTLRKSHFTAPRKRSPSTPSSDCSVQTAVALDNQQSQSNGEEVTSPAVSQRKAIDLGISSLVIKKDDKDVPQKPPPDSRKLIKQSSFEKWIEGSPHDSDEYDTDLDIEDFKKSMVKEISSDPTGNIFYEEQCKKQGVIPVSYFQRHLGDRNLRMRHHYLGGFGTKAIAVALKMNTITEVLDLTDNYLESEGVGYIAEVLKENTFITTLNISNNFIGFEGFEAITEMLEVNTTLKTLCVAGNQLTDKCGKCLVECLKSNNSLTALDLSNNSFGEVGGIHIGNALKVNESLVDLDVSWNSIRNIGAAAIINSLLTNITLEVLDLAWNGLGNVGAAALKVMLRNNTTLKVLDLTNNRFNTEAAQMLAQGLSKNFGLESLILNLNPMKDQGVEAILKVVENHPSLSFLSLENCGEISISRANQHKIRELQSQKNIIILYGGIGGYQRPTTAAGLMKLLEKFVHQNRSALELAFRYHDRDSTGNLASEDTKSGLRQAGLRLTSKQIDAIIAEIDYNGQGNIDYG</sequence>
<feature type="compositionally biased region" description="Basic and acidic residues" evidence="1">
    <location>
        <begin position="10"/>
        <end position="26"/>
    </location>
</feature>
<feature type="region of interest" description="Disordered" evidence="1">
    <location>
        <begin position="1"/>
        <end position="102"/>
    </location>
</feature>
<evidence type="ECO:0000256" key="1">
    <source>
        <dbReference type="SAM" id="MobiDB-lite"/>
    </source>
</evidence>
<dbReference type="InterPro" id="IPR052394">
    <property type="entry name" value="LRR-containing"/>
</dbReference>
<dbReference type="Gene3D" id="1.10.238.10">
    <property type="entry name" value="EF-hand"/>
    <property type="match status" value="1"/>
</dbReference>
<feature type="compositionally biased region" description="Basic residues" evidence="1">
    <location>
        <begin position="75"/>
        <end position="93"/>
    </location>
</feature>
<comment type="caution">
    <text evidence="2">The sequence shown here is derived from an EMBL/GenBank/DDBJ whole genome shotgun (WGS) entry which is preliminary data.</text>
</comment>
<dbReference type="InterPro" id="IPR002048">
    <property type="entry name" value="EF_hand_dom"/>
</dbReference>
<dbReference type="SMART" id="SM00368">
    <property type="entry name" value="LRR_RI"/>
    <property type="match status" value="8"/>
</dbReference>
<dbReference type="SUPFAM" id="SSF52047">
    <property type="entry name" value="RNI-like"/>
    <property type="match status" value="1"/>
</dbReference>
<dbReference type="InterPro" id="IPR011992">
    <property type="entry name" value="EF-hand-dom_pair"/>
</dbReference>
<accession>A0ABD3UWI9</accession>
<dbReference type="EMBL" id="JBJQND010000015">
    <property type="protein sequence ID" value="KAL3853832.1"/>
    <property type="molecule type" value="Genomic_DNA"/>
</dbReference>
<dbReference type="Proteomes" id="UP001634394">
    <property type="component" value="Unassembled WGS sequence"/>
</dbReference>
<dbReference type="Pfam" id="PF13516">
    <property type="entry name" value="LRR_6"/>
    <property type="match status" value="7"/>
</dbReference>
<dbReference type="PANTHER" id="PTHR24114:SF2">
    <property type="entry name" value="F-BOX DOMAIN-CONTAINING PROTEIN-RELATED"/>
    <property type="match status" value="1"/>
</dbReference>
<evidence type="ECO:0000313" key="2">
    <source>
        <dbReference type="EMBL" id="KAL3853832.1"/>
    </source>
</evidence>
<feature type="compositionally biased region" description="Polar residues" evidence="1">
    <location>
        <begin position="51"/>
        <end position="65"/>
    </location>
</feature>
<organism evidence="2 3">
    <name type="scientific">Sinanodonta woodiana</name>
    <name type="common">Chinese pond mussel</name>
    <name type="synonym">Anodonta woodiana</name>
    <dbReference type="NCBI Taxonomy" id="1069815"/>
    <lineage>
        <taxon>Eukaryota</taxon>
        <taxon>Metazoa</taxon>
        <taxon>Spiralia</taxon>
        <taxon>Lophotrochozoa</taxon>
        <taxon>Mollusca</taxon>
        <taxon>Bivalvia</taxon>
        <taxon>Autobranchia</taxon>
        <taxon>Heteroconchia</taxon>
        <taxon>Palaeoheterodonta</taxon>
        <taxon>Unionida</taxon>
        <taxon>Unionoidea</taxon>
        <taxon>Unionidae</taxon>
        <taxon>Unioninae</taxon>
        <taxon>Sinanodonta</taxon>
    </lineage>
</organism>
<keyword evidence="3" id="KW-1185">Reference proteome</keyword>
<gene>
    <name evidence="2" type="ORF">ACJMK2_017333</name>
</gene>
<dbReference type="CDD" id="cd00051">
    <property type="entry name" value="EFh"/>
    <property type="match status" value="1"/>
</dbReference>